<evidence type="ECO:0000259" key="5">
    <source>
        <dbReference type="Pfam" id="PF02384"/>
    </source>
</evidence>
<dbReference type="InterPro" id="IPR000055">
    <property type="entry name" value="Restrct_endonuc_typeI_TRD"/>
</dbReference>
<sequence>MKRTQQQTRKMKEQGLLFSEDSLLPEKLPQIQELQPSSNLSAVFDECHNYIYANEGMLKDKIFHEMVKLLIIKLHDEKSAKQFVDFGVTTSEYKAIVANKPDEFILRLSKLFTSIKNHYRGFFTDDALKLKPLTLAYIVGKLQYISLSKTSGDIKGEAFQTFVNRHQRGDRGEFFTPHPIVRLAVEMIDPKLNDKIIDPACGSGGFLIQAINHARQNNPKLDTASFVQKSITGIEFNPDVALSAMIRLVFEGGTGSEIICTNALIEDEKLNDSFDIVLTNPPFGNKGKVEDQKILESYLLARKWNKSASNGGEVSRTVLAGQSPDILFIEKSIKLLRAGGRMAIILPDGLLQNISNRHIRYWLRSQAKILGVISIPQEAFVPYGTGIKTSLLVVQKLPANNDSCFMAQIKKMGYDVKGQPIYKRNDSGIIARTKSGLPIVDDDIDDISKSFRLFVNGEFEQSNDCVYTVNNDLLNSRLDAEHYLPNDQKLLAHLKSIGARPLGEIADILSDSDNFRLASDSEIKYIAISDVDYRTMQVVAQQVIKAHEAPSRATYRVHSGDIITAVSGASTGSPRQATALITEDEDGAICSNGFSVLRNIHGVEPLFLLAYMRTDHFLRQVKRYMTGHAIPTISVDDLSQVLVPIPPQTEQQRIAQNIAEIQAMSKVALKAVEKIVNEMSLLLGEVA</sequence>
<evidence type="ECO:0000313" key="7">
    <source>
        <dbReference type="Proteomes" id="UP000180235"/>
    </source>
</evidence>
<dbReference type="InterPro" id="IPR003356">
    <property type="entry name" value="DNA_methylase_A-5"/>
</dbReference>
<keyword evidence="3" id="KW-0238">DNA-binding</keyword>
<dbReference type="Pfam" id="PF02384">
    <property type="entry name" value="N6_Mtase"/>
    <property type="match status" value="1"/>
</dbReference>
<comment type="similarity">
    <text evidence="1">Belongs to the type-I restriction system S methylase family.</text>
</comment>
<dbReference type="PANTHER" id="PTHR42998">
    <property type="entry name" value="TYPE I RESTRICTION ENZYME HINDVIIP M PROTEIN-RELATED"/>
    <property type="match status" value="1"/>
</dbReference>
<dbReference type="AlphaFoldDB" id="A0A1J0AFK7"/>
<organism evidence="6 7">
    <name type="scientific">Gloeomargarita lithophora Alchichica-D10</name>
    <dbReference type="NCBI Taxonomy" id="1188229"/>
    <lineage>
        <taxon>Bacteria</taxon>
        <taxon>Bacillati</taxon>
        <taxon>Cyanobacteriota</taxon>
        <taxon>Cyanophyceae</taxon>
        <taxon>Gloeomargaritales</taxon>
        <taxon>Gloeomargaritaceae</taxon>
        <taxon>Gloeomargarita</taxon>
    </lineage>
</organism>
<evidence type="ECO:0000256" key="3">
    <source>
        <dbReference type="ARBA" id="ARBA00023125"/>
    </source>
</evidence>
<feature type="domain" description="DNA methylase adenine-specific" evidence="5">
    <location>
        <begin position="152"/>
        <end position="412"/>
    </location>
</feature>
<dbReference type="CDD" id="cd02440">
    <property type="entry name" value="AdoMet_MTases"/>
    <property type="match status" value="1"/>
</dbReference>
<dbReference type="Pfam" id="PF01420">
    <property type="entry name" value="Methylase_S"/>
    <property type="match status" value="1"/>
</dbReference>
<reference evidence="6 7" key="1">
    <citation type="submission" date="2016-10" db="EMBL/GenBank/DDBJ databases">
        <title>Description of Gloeomargarita lithophora gen. nov., sp. nov., a thylakoid-bearing basal-branching cyanobacterium with intracellular carbonates, and proposal for Gloeomargaritales ord. nov.</title>
        <authorList>
            <person name="Moreira D."/>
            <person name="Tavera R."/>
            <person name="Benzerara K."/>
            <person name="Skouri-Panet F."/>
            <person name="Couradeau E."/>
            <person name="Gerard E."/>
            <person name="Loussert C."/>
            <person name="Novelo E."/>
            <person name="Zivanovic Y."/>
            <person name="Lopez-Garcia P."/>
        </authorList>
    </citation>
    <scope>NUCLEOTIDE SEQUENCE [LARGE SCALE GENOMIC DNA]</scope>
    <source>
        <strain evidence="6 7">D10</strain>
    </source>
</reference>
<dbReference type="STRING" id="1188229.GlitD10_2369"/>
<name>A0A1J0AFK7_9CYAN</name>
<keyword evidence="7" id="KW-1185">Reference proteome</keyword>
<dbReference type="Proteomes" id="UP000180235">
    <property type="component" value="Chromosome"/>
</dbReference>
<dbReference type="GO" id="GO:0003677">
    <property type="term" value="F:DNA binding"/>
    <property type="evidence" value="ECO:0007669"/>
    <property type="project" value="UniProtKB-KW"/>
</dbReference>
<feature type="domain" description="Type I restriction modification DNA specificity" evidence="4">
    <location>
        <begin position="502"/>
        <end position="658"/>
    </location>
</feature>
<dbReference type="KEGG" id="glt:GlitD10_2369"/>
<dbReference type="PRINTS" id="PR00507">
    <property type="entry name" value="N12N6MTFRASE"/>
</dbReference>
<dbReference type="GO" id="GO:0032259">
    <property type="term" value="P:methylation"/>
    <property type="evidence" value="ECO:0007669"/>
    <property type="project" value="InterPro"/>
</dbReference>
<dbReference type="InterPro" id="IPR029063">
    <property type="entry name" value="SAM-dependent_MTases_sf"/>
</dbReference>
<dbReference type="Gene3D" id="3.40.50.150">
    <property type="entry name" value="Vaccinia Virus protein VP39"/>
    <property type="match status" value="1"/>
</dbReference>
<dbReference type="GO" id="GO:0008170">
    <property type="term" value="F:N-methyltransferase activity"/>
    <property type="evidence" value="ECO:0007669"/>
    <property type="project" value="InterPro"/>
</dbReference>
<dbReference type="InterPro" id="IPR052916">
    <property type="entry name" value="Type-I_RE_MTase_Subunit"/>
</dbReference>
<evidence type="ECO:0000256" key="2">
    <source>
        <dbReference type="ARBA" id="ARBA00022747"/>
    </source>
</evidence>
<dbReference type="EMBL" id="CP017675">
    <property type="protein sequence ID" value="APB34703.1"/>
    <property type="molecule type" value="Genomic_DNA"/>
</dbReference>
<evidence type="ECO:0000313" key="6">
    <source>
        <dbReference type="EMBL" id="APB34703.1"/>
    </source>
</evidence>
<gene>
    <name evidence="6" type="ORF">GlitD10_2369</name>
</gene>
<evidence type="ECO:0000256" key="1">
    <source>
        <dbReference type="ARBA" id="ARBA00010923"/>
    </source>
</evidence>
<dbReference type="GO" id="GO:0009307">
    <property type="term" value="P:DNA restriction-modification system"/>
    <property type="evidence" value="ECO:0007669"/>
    <property type="project" value="UniProtKB-KW"/>
</dbReference>
<dbReference type="SUPFAM" id="SSF53335">
    <property type="entry name" value="S-adenosyl-L-methionine-dependent methyltransferases"/>
    <property type="match status" value="1"/>
</dbReference>
<dbReference type="InterPro" id="IPR044946">
    <property type="entry name" value="Restrct_endonuc_typeI_TRD_sf"/>
</dbReference>
<keyword evidence="2" id="KW-0680">Restriction system</keyword>
<dbReference type="REBASE" id="166386">
    <property type="entry name" value="M.GliD10ORF2369P"/>
</dbReference>
<protein>
    <submittedName>
        <fullName evidence="6">Type I restriction enzyme EcoEI M protein</fullName>
    </submittedName>
</protein>
<dbReference type="Gene3D" id="3.90.220.20">
    <property type="entry name" value="DNA methylase specificity domains"/>
    <property type="match status" value="1"/>
</dbReference>
<dbReference type="SUPFAM" id="SSF116734">
    <property type="entry name" value="DNA methylase specificity domain"/>
    <property type="match status" value="1"/>
</dbReference>
<dbReference type="PANTHER" id="PTHR42998:SF1">
    <property type="entry name" value="TYPE I RESTRICTION ENZYME HINDI METHYLASE SUBUNIT"/>
    <property type="match status" value="1"/>
</dbReference>
<accession>A0A1J0AFK7</accession>
<evidence type="ECO:0000259" key="4">
    <source>
        <dbReference type="Pfam" id="PF01420"/>
    </source>
</evidence>
<dbReference type="InterPro" id="IPR002052">
    <property type="entry name" value="DNA_methylase_N6_adenine_CS"/>
</dbReference>
<proteinExistence type="inferred from homology"/>
<dbReference type="PROSITE" id="PS00092">
    <property type="entry name" value="N6_MTASE"/>
    <property type="match status" value="1"/>
</dbReference>